<dbReference type="Pfam" id="PF14392">
    <property type="entry name" value="zf-CCHC_4"/>
    <property type="match status" value="1"/>
</dbReference>
<dbReference type="PANTHER" id="PTHR31286">
    <property type="entry name" value="GLYCINE-RICH CELL WALL STRUCTURAL PROTEIN 1.8-LIKE"/>
    <property type="match status" value="1"/>
</dbReference>
<dbReference type="AlphaFoldDB" id="A0ABC9B7Z6"/>
<feature type="compositionally biased region" description="Basic and acidic residues" evidence="2">
    <location>
        <begin position="335"/>
        <end position="345"/>
    </location>
</feature>
<dbReference type="InterPro" id="IPR001878">
    <property type="entry name" value="Znf_CCHC"/>
</dbReference>
<gene>
    <name evidence="4" type="ORF">URODEC1_LOCUS62678</name>
</gene>
<dbReference type="GO" id="GO:0008270">
    <property type="term" value="F:zinc ion binding"/>
    <property type="evidence" value="ECO:0007669"/>
    <property type="project" value="UniProtKB-KW"/>
</dbReference>
<feature type="compositionally biased region" description="Basic and acidic residues" evidence="2">
    <location>
        <begin position="285"/>
        <end position="297"/>
    </location>
</feature>
<dbReference type="Gene3D" id="4.10.60.10">
    <property type="entry name" value="Zinc finger, CCHC-type"/>
    <property type="match status" value="1"/>
</dbReference>
<protein>
    <recommendedName>
        <fullName evidence="3">CCHC-type domain-containing protein</fullName>
    </recommendedName>
</protein>
<proteinExistence type="predicted"/>
<feature type="domain" description="CCHC-type" evidence="3">
    <location>
        <begin position="148"/>
        <end position="163"/>
    </location>
</feature>
<evidence type="ECO:0000313" key="5">
    <source>
        <dbReference type="Proteomes" id="UP001497457"/>
    </source>
</evidence>
<keyword evidence="1" id="KW-0862">Zinc</keyword>
<dbReference type="Proteomes" id="UP001497457">
    <property type="component" value="Chromosome 24b"/>
</dbReference>
<dbReference type="InterPro" id="IPR025836">
    <property type="entry name" value="Zn_knuckle_CX2CX4HX4C"/>
</dbReference>
<dbReference type="InterPro" id="IPR040256">
    <property type="entry name" value="At4g02000-like"/>
</dbReference>
<evidence type="ECO:0000256" key="2">
    <source>
        <dbReference type="SAM" id="MobiDB-lite"/>
    </source>
</evidence>
<dbReference type="SUPFAM" id="SSF57756">
    <property type="entry name" value="Retrovirus zinc finger-like domains"/>
    <property type="match status" value="1"/>
</dbReference>
<organism evidence="4 5">
    <name type="scientific">Urochloa decumbens</name>
    <dbReference type="NCBI Taxonomy" id="240449"/>
    <lineage>
        <taxon>Eukaryota</taxon>
        <taxon>Viridiplantae</taxon>
        <taxon>Streptophyta</taxon>
        <taxon>Embryophyta</taxon>
        <taxon>Tracheophyta</taxon>
        <taxon>Spermatophyta</taxon>
        <taxon>Magnoliopsida</taxon>
        <taxon>Liliopsida</taxon>
        <taxon>Poales</taxon>
        <taxon>Poaceae</taxon>
        <taxon>PACMAD clade</taxon>
        <taxon>Panicoideae</taxon>
        <taxon>Panicodae</taxon>
        <taxon>Paniceae</taxon>
        <taxon>Melinidinae</taxon>
        <taxon>Urochloa</taxon>
    </lineage>
</organism>
<accession>A0ABC9B7Z6</accession>
<dbReference type="InterPro" id="IPR036875">
    <property type="entry name" value="Znf_CCHC_sf"/>
</dbReference>
<dbReference type="EMBL" id="OZ075134">
    <property type="protein sequence ID" value="CAL4995993.1"/>
    <property type="molecule type" value="Genomic_DNA"/>
</dbReference>
<dbReference type="SMART" id="SM00343">
    <property type="entry name" value="ZnF_C2HC"/>
    <property type="match status" value="1"/>
</dbReference>
<feature type="region of interest" description="Disordered" evidence="2">
    <location>
        <begin position="159"/>
        <end position="196"/>
    </location>
</feature>
<name>A0ABC9B7Z6_9POAL</name>
<feature type="compositionally biased region" description="Basic and acidic residues" evidence="2">
    <location>
        <begin position="410"/>
        <end position="422"/>
    </location>
</feature>
<evidence type="ECO:0000259" key="3">
    <source>
        <dbReference type="PROSITE" id="PS50158"/>
    </source>
</evidence>
<dbReference type="PANTHER" id="PTHR31286:SF134">
    <property type="entry name" value="OS01G0559450 PROTEIN"/>
    <property type="match status" value="1"/>
</dbReference>
<keyword evidence="1" id="KW-0863">Zinc-finger</keyword>
<dbReference type="PROSITE" id="PS50158">
    <property type="entry name" value="ZF_CCHC"/>
    <property type="match status" value="1"/>
</dbReference>
<keyword evidence="5" id="KW-1185">Reference proteome</keyword>
<feature type="compositionally biased region" description="Acidic residues" evidence="2">
    <location>
        <begin position="162"/>
        <end position="177"/>
    </location>
</feature>
<keyword evidence="1" id="KW-0479">Metal-binding</keyword>
<sequence>MEKAWHAKRPLPVQRLENNRYIMEFESEHMYNYVLNGGPWRHKGDALIVVSYDGFCRPSEVVIDAVNVWVRFYDVPFNLMAPAFSAVLARKVSPRVLDSEGPVRNKNFLRARVALVLDEPLKPMVEAKIKDKGVMSFEVGYENVPFFCFICGRMGHSKRDCPEEEDDTDEEDHEEDEGTKGTKKLGEWMRKSPLKRSSGKQITGVAAHLAVNRALNFSGAQLEKVRAASSATNSNGGKRKLLDVERTLSLQRGGGSDGSPLKLPWGVSNELSTSVQNMVVDDASKAKKGEDVRDRVSGLDSYGGSSDRSWSVDDLIKGRAVEIPVRSIQERLREAKAKMGSEKKGTAKGSSPIKDIMKLSKKRPLRDALPENGRLQKGGVGVGLAEQEGKETAAGDAPPTAGELQQVGGARREFDIEKRESNSKLSAEKLGNLTGAHDESLQGQ</sequence>
<evidence type="ECO:0000313" key="4">
    <source>
        <dbReference type="EMBL" id="CAL4995993.1"/>
    </source>
</evidence>
<reference evidence="4" key="1">
    <citation type="submission" date="2024-10" db="EMBL/GenBank/DDBJ databases">
        <authorList>
            <person name="Ryan C."/>
        </authorList>
    </citation>
    <scope>NUCLEOTIDE SEQUENCE [LARGE SCALE GENOMIC DNA]</scope>
</reference>
<evidence type="ECO:0000256" key="1">
    <source>
        <dbReference type="PROSITE-ProRule" id="PRU00047"/>
    </source>
</evidence>
<feature type="region of interest" description="Disordered" evidence="2">
    <location>
        <begin position="335"/>
        <end position="444"/>
    </location>
</feature>
<feature type="region of interest" description="Disordered" evidence="2">
    <location>
        <begin position="285"/>
        <end position="304"/>
    </location>
</feature>
<feature type="compositionally biased region" description="Basic and acidic residues" evidence="2">
    <location>
        <begin position="178"/>
        <end position="190"/>
    </location>
</feature>